<evidence type="ECO:0000256" key="2">
    <source>
        <dbReference type="ARBA" id="ARBA00022679"/>
    </source>
</evidence>
<evidence type="ECO:0000256" key="5">
    <source>
        <dbReference type="SAM" id="MobiDB-lite"/>
    </source>
</evidence>
<dbReference type="EMBL" id="CAJVCH010333615">
    <property type="protein sequence ID" value="CAG7815026.1"/>
    <property type="molecule type" value="Genomic_DNA"/>
</dbReference>
<evidence type="ECO:0000313" key="7">
    <source>
        <dbReference type="Proteomes" id="UP000708208"/>
    </source>
</evidence>
<keyword evidence="4" id="KW-0443">Lipid metabolism</keyword>
<feature type="region of interest" description="Disordered" evidence="5">
    <location>
        <begin position="191"/>
        <end position="243"/>
    </location>
</feature>
<evidence type="ECO:0000256" key="4">
    <source>
        <dbReference type="ARBA" id="ARBA00023098"/>
    </source>
</evidence>
<reference evidence="6" key="1">
    <citation type="submission" date="2021-06" db="EMBL/GenBank/DDBJ databases">
        <authorList>
            <person name="Hodson N. C."/>
            <person name="Mongue J. A."/>
            <person name="Jaron S. K."/>
        </authorList>
    </citation>
    <scope>NUCLEOTIDE SEQUENCE</scope>
</reference>
<gene>
    <name evidence="6" type="ORF">AFUS01_LOCUS25731</name>
</gene>
<organism evidence="6 7">
    <name type="scientific">Allacma fusca</name>
    <dbReference type="NCBI Taxonomy" id="39272"/>
    <lineage>
        <taxon>Eukaryota</taxon>
        <taxon>Metazoa</taxon>
        <taxon>Ecdysozoa</taxon>
        <taxon>Arthropoda</taxon>
        <taxon>Hexapoda</taxon>
        <taxon>Collembola</taxon>
        <taxon>Symphypleona</taxon>
        <taxon>Sminthuridae</taxon>
        <taxon>Allacma</taxon>
    </lineage>
</organism>
<evidence type="ECO:0000256" key="3">
    <source>
        <dbReference type="ARBA" id="ARBA00022691"/>
    </source>
</evidence>
<dbReference type="PANTHER" id="PTHR43667:SF1">
    <property type="entry name" value="CYCLOPROPANE-FATTY-ACYL-PHOSPHOLIPID SYNTHASE"/>
    <property type="match status" value="1"/>
</dbReference>
<evidence type="ECO:0000256" key="1">
    <source>
        <dbReference type="ARBA" id="ARBA00022603"/>
    </source>
</evidence>
<dbReference type="InterPro" id="IPR050723">
    <property type="entry name" value="CFA/CMAS"/>
</dbReference>
<keyword evidence="7" id="KW-1185">Reference proteome</keyword>
<feature type="compositionally biased region" description="Basic and acidic residues" evidence="5">
    <location>
        <begin position="210"/>
        <end position="243"/>
    </location>
</feature>
<dbReference type="OrthoDB" id="8300214at2759"/>
<dbReference type="Pfam" id="PF02353">
    <property type="entry name" value="CMAS"/>
    <property type="match status" value="1"/>
</dbReference>
<dbReference type="GO" id="GO:0006629">
    <property type="term" value="P:lipid metabolic process"/>
    <property type="evidence" value="ECO:0007669"/>
    <property type="project" value="UniProtKB-KW"/>
</dbReference>
<keyword evidence="3" id="KW-0949">S-adenosyl-L-methionine</keyword>
<dbReference type="AlphaFoldDB" id="A0A8J2KC95"/>
<dbReference type="PANTHER" id="PTHR43667">
    <property type="entry name" value="CYCLOPROPANE-FATTY-ACYL-PHOSPHOLIPID SYNTHASE"/>
    <property type="match status" value="1"/>
</dbReference>
<name>A0A8J2KC95_9HEXA</name>
<feature type="non-terminal residue" evidence="6">
    <location>
        <position position="1"/>
    </location>
</feature>
<dbReference type="Proteomes" id="UP000708208">
    <property type="component" value="Unassembled WGS sequence"/>
</dbReference>
<dbReference type="GO" id="GO:0032259">
    <property type="term" value="P:methylation"/>
    <property type="evidence" value="ECO:0007669"/>
    <property type="project" value="UniProtKB-KW"/>
</dbReference>
<comment type="caution">
    <text evidence="6">The sequence shown here is derived from an EMBL/GenBank/DDBJ whole genome shotgun (WGS) entry which is preliminary data.</text>
</comment>
<protein>
    <recommendedName>
        <fullName evidence="8">Cyclopropane-fatty-acyl-phospholipid synthase</fullName>
    </recommendedName>
</protein>
<evidence type="ECO:0000313" key="6">
    <source>
        <dbReference type="EMBL" id="CAG7815026.1"/>
    </source>
</evidence>
<keyword evidence="1" id="KW-0489">Methyltransferase</keyword>
<dbReference type="GO" id="GO:0008168">
    <property type="term" value="F:methyltransferase activity"/>
    <property type="evidence" value="ECO:0007669"/>
    <property type="project" value="UniProtKB-KW"/>
</dbReference>
<evidence type="ECO:0008006" key="8">
    <source>
        <dbReference type="Google" id="ProtNLM"/>
    </source>
</evidence>
<proteinExistence type="predicted"/>
<sequence>CSGFAEEKVRDIFLLESHLIARSLSKVPVANSPGPNKTRREDNEPEFYERVANEQTLGLGESYMDGWWTCEKLDELFNRLNRAGLYKFLLKFPDIRFINYLQFNLFNLQTAQRSSEVADKHYDIGNTLYESFLDETMNYSCGYWKDAQNLNEAQKNKMELIGKKLKLKAGMKVLDIGSIKATINKCPTKAKHKYKTDRTSTNPTITLRTLGDRLLKRTDSTKPKTDHGNQNPRKPDDADHTAS</sequence>
<accession>A0A8J2KC95</accession>
<keyword evidence="2" id="KW-0808">Transferase</keyword>